<evidence type="ECO:0000313" key="4">
    <source>
        <dbReference type="Proteomes" id="UP001626550"/>
    </source>
</evidence>
<organism evidence="3 4">
    <name type="scientific">Cichlidogyrus casuarinus</name>
    <dbReference type="NCBI Taxonomy" id="1844966"/>
    <lineage>
        <taxon>Eukaryota</taxon>
        <taxon>Metazoa</taxon>
        <taxon>Spiralia</taxon>
        <taxon>Lophotrochozoa</taxon>
        <taxon>Platyhelminthes</taxon>
        <taxon>Monogenea</taxon>
        <taxon>Monopisthocotylea</taxon>
        <taxon>Dactylogyridea</taxon>
        <taxon>Ancyrocephalidae</taxon>
        <taxon>Cichlidogyrus</taxon>
    </lineage>
</organism>
<proteinExistence type="inferred from homology"/>
<dbReference type="InterPro" id="IPR036850">
    <property type="entry name" value="NDK-like_dom_sf"/>
</dbReference>
<dbReference type="PANTHER" id="PTHR46135">
    <property type="entry name" value="NME/NM23 FAMILY MEMBER 8"/>
    <property type="match status" value="1"/>
</dbReference>
<dbReference type="PANTHER" id="PTHR46135:SF3">
    <property type="entry name" value="NME_NM23 FAMILY MEMBER 8"/>
    <property type="match status" value="1"/>
</dbReference>
<dbReference type="SUPFAM" id="SSF54919">
    <property type="entry name" value="Nucleoside diphosphate kinase, NDK"/>
    <property type="match status" value="2"/>
</dbReference>
<keyword evidence="4" id="KW-1185">Reference proteome</keyword>
<evidence type="ECO:0000256" key="1">
    <source>
        <dbReference type="PROSITE-ProRule" id="PRU00706"/>
    </source>
</evidence>
<evidence type="ECO:0000259" key="2">
    <source>
        <dbReference type="SMART" id="SM00562"/>
    </source>
</evidence>
<accession>A0ABD2QJ20</accession>
<dbReference type="Gene3D" id="3.30.70.141">
    <property type="entry name" value="Nucleoside diphosphate kinase-like domain"/>
    <property type="match status" value="2"/>
</dbReference>
<sequence>MLKNFAPEFQPQRISVHRPAKICQAVEGSNDFKALFDKEKNNAALLVIRPSVNEAYAEEPIKELEDNGFEVIAKRIVTLKEEAARNFYKNIEDPEYKEAIVQEMVGGPCYVLILKINTSNSNSYDQLKELLGENDMATILKKARKSTIRARFLTKSVKASLEGLAEGLAETLAEGSVALVDGFHLSELDELEKDFRFFFPAEAVCLLIKPDVFANAVEIRNKITDTGLEIVADKELSLDESAASIISTNEEGVESKEIIAHITSGPSVALILRGEEAGRKIACLVGPSDPDIAAESEPNR</sequence>
<dbReference type="Pfam" id="PF00334">
    <property type="entry name" value="NDK"/>
    <property type="match status" value="2"/>
</dbReference>
<protein>
    <recommendedName>
        <fullName evidence="2">Nucleoside diphosphate kinase-like domain-containing protein</fullName>
    </recommendedName>
</protein>
<dbReference type="PROSITE" id="PS51374">
    <property type="entry name" value="NDPK_LIKE"/>
    <property type="match status" value="2"/>
</dbReference>
<comment type="caution">
    <text evidence="1">Lacks conserved residue(s) required for the propagation of feature annotation.</text>
</comment>
<comment type="caution">
    <text evidence="3">The sequence shown here is derived from an EMBL/GenBank/DDBJ whole genome shotgun (WGS) entry which is preliminary data.</text>
</comment>
<name>A0ABD2QJ20_9PLAT</name>
<dbReference type="InterPro" id="IPR051766">
    <property type="entry name" value="TXND_domain-containing"/>
</dbReference>
<dbReference type="EMBL" id="JBJKFK010000138">
    <property type="protein sequence ID" value="KAL3319423.1"/>
    <property type="molecule type" value="Genomic_DNA"/>
</dbReference>
<feature type="domain" description="Nucleoside diphosphate kinase-like" evidence="2">
    <location>
        <begin position="41"/>
        <end position="206"/>
    </location>
</feature>
<dbReference type="AlphaFoldDB" id="A0ABD2QJ20"/>
<comment type="similarity">
    <text evidence="1">Belongs to the NDK family.</text>
</comment>
<dbReference type="SMART" id="SM00562">
    <property type="entry name" value="NDK"/>
    <property type="match status" value="1"/>
</dbReference>
<dbReference type="Proteomes" id="UP001626550">
    <property type="component" value="Unassembled WGS sequence"/>
</dbReference>
<reference evidence="3 4" key="1">
    <citation type="submission" date="2024-11" db="EMBL/GenBank/DDBJ databases">
        <title>Adaptive evolution of stress response genes in parasites aligns with host niche diversity.</title>
        <authorList>
            <person name="Hahn C."/>
            <person name="Resl P."/>
        </authorList>
    </citation>
    <scope>NUCLEOTIDE SEQUENCE [LARGE SCALE GENOMIC DNA]</scope>
    <source>
        <strain evidence="3">EGGRZ-B1_66</strain>
        <tissue evidence="3">Body</tissue>
    </source>
</reference>
<dbReference type="InterPro" id="IPR034907">
    <property type="entry name" value="NDK-like_dom"/>
</dbReference>
<gene>
    <name evidence="3" type="ORF">Ciccas_001912</name>
</gene>
<evidence type="ECO:0000313" key="3">
    <source>
        <dbReference type="EMBL" id="KAL3319423.1"/>
    </source>
</evidence>